<accession>A0A1I6CZ00</accession>
<dbReference type="STRING" id="39060.SAMN05660706_103103"/>
<dbReference type="AlphaFoldDB" id="A0A1I6CZ00"/>
<protein>
    <recommendedName>
        <fullName evidence="3">PBS lyase</fullName>
    </recommendedName>
</protein>
<sequence>MSNFRNRTTTGYTARDARVRPTCPFCGTAIARPSEPDVKRPGEMPVGSCSCGAVYAYDATGHNLGAAFSEALVFACNMDWDLAWNLLPGEDYLEELVENYDMESNFIIPTGSYEGRRVSGALYFIRLHNDIQEVTGQGVQKRLDRSRPAAVTGDSTYRPNAAKTLTKKEIEDLVSRYEYAPLLETATRDTKVLRYLQRLLYSGDELLRLRAADILGKVCGIIAQTRPGPVSNLMQRMVTSVTNADFGSSSWGAVDAIGEIISNAPDIFAGYIPVLYQFLEEEPALRPGVLRVLAKIAAQNNDLIDKSLAYFLKYVHADDPATRGYTLLLIGNLGARNLNLGAAEAREALNRLTEDGYEVGIYMNGCIEKRRIGQLAAEALKKLKK</sequence>
<proteinExistence type="predicted"/>
<name>A0A1I6CZ00_9FIRM</name>
<evidence type="ECO:0000313" key="1">
    <source>
        <dbReference type="EMBL" id="SFQ98448.1"/>
    </source>
</evidence>
<dbReference type="Proteomes" id="UP000199584">
    <property type="component" value="Unassembled WGS sequence"/>
</dbReference>
<dbReference type="NCBIfam" id="NF045662">
    <property type="entry name" value="DVU0298_fam"/>
    <property type="match status" value="1"/>
</dbReference>
<dbReference type="InterPro" id="IPR011989">
    <property type="entry name" value="ARM-like"/>
</dbReference>
<dbReference type="SUPFAM" id="SSF48371">
    <property type="entry name" value="ARM repeat"/>
    <property type="match status" value="1"/>
</dbReference>
<gene>
    <name evidence="1" type="ORF">SAMN05660706_103103</name>
</gene>
<dbReference type="EMBL" id="FOYM01000003">
    <property type="protein sequence ID" value="SFQ98448.1"/>
    <property type="molecule type" value="Genomic_DNA"/>
</dbReference>
<dbReference type="RefSeq" id="WP_092481953.1">
    <property type="nucleotide sequence ID" value="NZ_FOYM01000003.1"/>
</dbReference>
<keyword evidence="2" id="KW-1185">Reference proteome</keyword>
<evidence type="ECO:0000313" key="2">
    <source>
        <dbReference type="Proteomes" id="UP000199584"/>
    </source>
</evidence>
<reference evidence="2" key="1">
    <citation type="submission" date="2016-10" db="EMBL/GenBank/DDBJ databases">
        <authorList>
            <person name="Varghese N."/>
            <person name="Submissions S."/>
        </authorList>
    </citation>
    <scope>NUCLEOTIDE SEQUENCE [LARGE SCALE GENOMIC DNA]</scope>
    <source>
        <strain evidence="2">DSM 3669</strain>
    </source>
</reference>
<dbReference type="InterPro" id="IPR054701">
    <property type="entry name" value="DVU0298-like"/>
</dbReference>
<organism evidence="1 2">
    <name type="scientific">Desulfoscipio geothermicus DSM 3669</name>
    <dbReference type="NCBI Taxonomy" id="1121426"/>
    <lineage>
        <taxon>Bacteria</taxon>
        <taxon>Bacillati</taxon>
        <taxon>Bacillota</taxon>
        <taxon>Clostridia</taxon>
        <taxon>Eubacteriales</taxon>
        <taxon>Desulfallaceae</taxon>
        <taxon>Desulfoscipio</taxon>
    </lineage>
</organism>
<dbReference type="Gene3D" id="1.25.10.10">
    <property type="entry name" value="Leucine-rich Repeat Variant"/>
    <property type="match status" value="1"/>
</dbReference>
<evidence type="ECO:0008006" key="3">
    <source>
        <dbReference type="Google" id="ProtNLM"/>
    </source>
</evidence>
<dbReference type="InterPro" id="IPR016024">
    <property type="entry name" value="ARM-type_fold"/>
</dbReference>
<dbReference type="OrthoDB" id="9774367at2"/>